<organism evidence="10 11">
    <name type="scientific">Handelsmanbacteria sp. (strain RIFCSPLOWO2_12_FULL_64_10)</name>
    <dbReference type="NCBI Taxonomy" id="1817868"/>
    <lineage>
        <taxon>Bacteria</taxon>
        <taxon>Candidatus Handelsmaniibacteriota</taxon>
    </lineage>
</organism>
<dbReference type="AlphaFoldDB" id="A0A1F6CLW3"/>
<evidence type="ECO:0000313" key="11">
    <source>
        <dbReference type="Proteomes" id="UP000178606"/>
    </source>
</evidence>
<dbReference type="InterPro" id="IPR001131">
    <property type="entry name" value="Peptidase_M24B_aminopep-P_CS"/>
</dbReference>
<comment type="catalytic activity">
    <reaction evidence="1">
        <text>Release of any N-terminal amino acid, including proline, that is linked to proline, even from a dipeptide or tripeptide.</text>
        <dbReference type="EC" id="3.4.11.9"/>
    </reaction>
</comment>
<evidence type="ECO:0000256" key="4">
    <source>
        <dbReference type="ARBA" id="ARBA00012574"/>
    </source>
</evidence>
<keyword evidence="6" id="KW-0378">Hydrolase</keyword>
<dbReference type="EMBL" id="MFKF01000216">
    <property type="protein sequence ID" value="OGG50010.1"/>
    <property type="molecule type" value="Genomic_DNA"/>
</dbReference>
<evidence type="ECO:0000256" key="6">
    <source>
        <dbReference type="ARBA" id="ARBA00022801"/>
    </source>
</evidence>
<dbReference type="GO" id="GO:0006508">
    <property type="term" value="P:proteolysis"/>
    <property type="evidence" value="ECO:0007669"/>
    <property type="project" value="TreeGrafter"/>
</dbReference>
<proteinExistence type="inferred from homology"/>
<protein>
    <recommendedName>
        <fullName evidence="4">Xaa-Pro aminopeptidase</fullName>
        <ecNumber evidence="4">3.4.11.9</ecNumber>
    </recommendedName>
</protein>
<evidence type="ECO:0000256" key="5">
    <source>
        <dbReference type="ARBA" id="ARBA00022723"/>
    </source>
</evidence>
<evidence type="ECO:0000256" key="7">
    <source>
        <dbReference type="ARBA" id="ARBA00023211"/>
    </source>
</evidence>
<dbReference type="PANTHER" id="PTHR43226">
    <property type="entry name" value="XAA-PRO AMINOPEPTIDASE 3"/>
    <property type="match status" value="1"/>
</dbReference>
<evidence type="ECO:0000259" key="9">
    <source>
        <dbReference type="Pfam" id="PF00557"/>
    </source>
</evidence>
<dbReference type="InterPro" id="IPR052433">
    <property type="entry name" value="X-Pro_dipept-like"/>
</dbReference>
<dbReference type="PROSITE" id="PS00491">
    <property type="entry name" value="PROLINE_PEPTIDASE"/>
    <property type="match status" value="1"/>
</dbReference>
<evidence type="ECO:0000256" key="1">
    <source>
        <dbReference type="ARBA" id="ARBA00001424"/>
    </source>
</evidence>
<comment type="caution">
    <text evidence="10">The sequence shown here is derived from an EMBL/GenBank/DDBJ whole genome shotgun (WGS) entry which is preliminary data.</text>
</comment>
<dbReference type="PANTHER" id="PTHR43226:SF4">
    <property type="entry name" value="XAA-PRO AMINOPEPTIDASE 3"/>
    <property type="match status" value="1"/>
</dbReference>
<dbReference type="Gene3D" id="3.90.230.10">
    <property type="entry name" value="Creatinase/methionine aminopeptidase superfamily"/>
    <property type="match status" value="1"/>
</dbReference>
<dbReference type="SUPFAM" id="SSF55920">
    <property type="entry name" value="Creatinase/aminopeptidase"/>
    <property type="match status" value="1"/>
</dbReference>
<dbReference type="InterPro" id="IPR036005">
    <property type="entry name" value="Creatinase/aminopeptidase-like"/>
</dbReference>
<evidence type="ECO:0000256" key="2">
    <source>
        <dbReference type="ARBA" id="ARBA00001936"/>
    </source>
</evidence>
<feature type="domain" description="Peptidase M24" evidence="9">
    <location>
        <begin position="159"/>
        <end position="369"/>
    </location>
</feature>
<gene>
    <name evidence="10" type="ORF">A3F84_02280</name>
</gene>
<dbReference type="GO" id="GO:0004177">
    <property type="term" value="F:aminopeptidase activity"/>
    <property type="evidence" value="ECO:0007669"/>
    <property type="project" value="UniProtKB-EC"/>
</dbReference>
<dbReference type="EC" id="3.4.11.9" evidence="4"/>
<dbReference type="Pfam" id="PF00557">
    <property type="entry name" value="Peptidase_M24"/>
    <property type="match status" value="1"/>
</dbReference>
<dbReference type="Proteomes" id="UP000178606">
    <property type="component" value="Unassembled WGS sequence"/>
</dbReference>
<evidence type="ECO:0000256" key="8">
    <source>
        <dbReference type="RuleBase" id="RU000590"/>
    </source>
</evidence>
<evidence type="ECO:0000256" key="3">
    <source>
        <dbReference type="ARBA" id="ARBA00008766"/>
    </source>
</evidence>
<comment type="similarity">
    <text evidence="3 8">Belongs to the peptidase M24B family.</text>
</comment>
<evidence type="ECO:0000313" key="10">
    <source>
        <dbReference type="EMBL" id="OGG50010.1"/>
    </source>
</evidence>
<reference evidence="10 11" key="1">
    <citation type="journal article" date="2016" name="Nat. Commun.">
        <title>Thousands of microbial genomes shed light on interconnected biogeochemical processes in an aquifer system.</title>
        <authorList>
            <person name="Anantharaman K."/>
            <person name="Brown C.T."/>
            <person name="Hug L.A."/>
            <person name="Sharon I."/>
            <person name="Castelle C.J."/>
            <person name="Probst A.J."/>
            <person name="Thomas B.C."/>
            <person name="Singh A."/>
            <person name="Wilkins M.J."/>
            <person name="Karaoz U."/>
            <person name="Brodie E.L."/>
            <person name="Williams K.H."/>
            <person name="Hubbard S.S."/>
            <person name="Banfield J.F."/>
        </authorList>
    </citation>
    <scope>NUCLEOTIDE SEQUENCE [LARGE SCALE GENOMIC DNA]</scope>
    <source>
        <strain evidence="11">RIFCSPLOWO2_12_FULL_64_10</strain>
    </source>
</reference>
<keyword evidence="5 8" id="KW-0479">Metal-binding</keyword>
<sequence length="392" mass="42546">MILTLLLLAQTVDAKEFAARRADLLKRLDGATIVVPCEDLVGGEPGIDANTPLYDFDYLVGAREAGAILVISGAGTMLFADAVKPDGIDTLLPRDAFDGFVGKVVAEGDAVELRAFAGRNMKTSKAAQKTLEDAGAEIGKKAAAALTEMRLIKSDREREMMKAVTDQTNAAHVAAMKACKPGMNEKEIQKVIEDAFEEHGGTGLGFPSIVGSGMNGTILHYMANNKEIKNDVMIVMDIGSGYHGYSSDVTRTIPSDGDFNDDEREIYQCVLDAQKAAEKALKPGATWQELERAAQDVIKDRGLTKWSYAHAKDFSVRHGLGHYVGLSVHDSGSYREKMAPGMVITIEPGIYDKDKGIGVRIEDIYLVTEEGFIRLSEGAPREIDEIEKLMNE</sequence>
<dbReference type="SUPFAM" id="SSF53092">
    <property type="entry name" value="Creatinase/prolidase N-terminal domain"/>
    <property type="match status" value="1"/>
</dbReference>
<dbReference type="InterPro" id="IPR029149">
    <property type="entry name" value="Creatin/AminoP/Spt16_N"/>
</dbReference>
<comment type="cofactor">
    <cofactor evidence="2">
        <name>Mn(2+)</name>
        <dbReference type="ChEBI" id="CHEBI:29035"/>
    </cofactor>
</comment>
<dbReference type="InterPro" id="IPR000994">
    <property type="entry name" value="Pept_M24"/>
</dbReference>
<name>A0A1F6CLW3_HANXR</name>
<dbReference type="GO" id="GO:0046872">
    <property type="term" value="F:metal ion binding"/>
    <property type="evidence" value="ECO:0007669"/>
    <property type="project" value="UniProtKB-KW"/>
</dbReference>
<accession>A0A1F6CLW3</accession>
<keyword evidence="7" id="KW-0464">Manganese</keyword>